<name>A0AAV5U623_9BILA</name>
<gene>
    <name evidence="1" type="ORF">PENTCL1PPCAC_24459</name>
</gene>
<reference evidence="1" key="1">
    <citation type="submission" date="2023-10" db="EMBL/GenBank/DDBJ databases">
        <title>Genome assembly of Pristionchus species.</title>
        <authorList>
            <person name="Yoshida K."/>
            <person name="Sommer R.J."/>
        </authorList>
    </citation>
    <scope>NUCLEOTIDE SEQUENCE</scope>
    <source>
        <strain evidence="1">RS0144</strain>
    </source>
</reference>
<dbReference type="EMBL" id="BTSX01000005">
    <property type="protein sequence ID" value="GMT02285.1"/>
    <property type="molecule type" value="Genomic_DNA"/>
</dbReference>
<dbReference type="Proteomes" id="UP001432027">
    <property type="component" value="Unassembled WGS sequence"/>
</dbReference>
<sequence length="98" mass="10840">VCQLQVTVHRCEMKGGSESLIEHIHSRVMLEQQPGHLHMTPGAGLEQWRPAVLALLVLHDLHGSGADLVDHSQQSRVIAASRSQMHRSLIGFVGLFFD</sequence>
<accession>A0AAV5U623</accession>
<dbReference type="AlphaFoldDB" id="A0AAV5U623"/>
<comment type="caution">
    <text evidence="1">The sequence shown here is derived from an EMBL/GenBank/DDBJ whole genome shotgun (WGS) entry which is preliminary data.</text>
</comment>
<feature type="non-terminal residue" evidence="1">
    <location>
        <position position="98"/>
    </location>
</feature>
<keyword evidence="2" id="KW-1185">Reference proteome</keyword>
<feature type="non-terminal residue" evidence="1">
    <location>
        <position position="1"/>
    </location>
</feature>
<evidence type="ECO:0000313" key="2">
    <source>
        <dbReference type="Proteomes" id="UP001432027"/>
    </source>
</evidence>
<evidence type="ECO:0000313" key="1">
    <source>
        <dbReference type="EMBL" id="GMT02285.1"/>
    </source>
</evidence>
<proteinExistence type="predicted"/>
<organism evidence="1 2">
    <name type="scientific">Pristionchus entomophagus</name>
    <dbReference type="NCBI Taxonomy" id="358040"/>
    <lineage>
        <taxon>Eukaryota</taxon>
        <taxon>Metazoa</taxon>
        <taxon>Ecdysozoa</taxon>
        <taxon>Nematoda</taxon>
        <taxon>Chromadorea</taxon>
        <taxon>Rhabditida</taxon>
        <taxon>Rhabditina</taxon>
        <taxon>Diplogasteromorpha</taxon>
        <taxon>Diplogasteroidea</taxon>
        <taxon>Neodiplogasteridae</taxon>
        <taxon>Pristionchus</taxon>
    </lineage>
</organism>
<protein>
    <submittedName>
        <fullName evidence="1">Uncharacterized protein</fullName>
    </submittedName>
</protein>